<keyword evidence="4" id="KW-1185">Reference proteome</keyword>
<feature type="domain" description="25S rRNA (uridine-N(3))-methyltransferase BMT5-like" evidence="2">
    <location>
        <begin position="98"/>
        <end position="148"/>
    </location>
</feature>
<evidence type="ECO:0000313" key="3">
    <source>
        <dbReference type="EMBL" id="CUS10921.1"/>
    </source>
</evidence>
<evidence type="ECO:0000313" key="4">
    <source>
        <dbReference type="Proteomes" id="UP001412239"/>
    </source>
</evidence>
<feature type="compositionally biased region" description="Basic residues" evidence="1">
    <location>
        <begin position="34"/>
        <end position="65"/>
    </location>
</feature>
<dbReference type="Proteomes" id="UP001412239">
    <property type="component" value="Unassembled WGS sequence"/>
</dbReference>
<reference evidence="3" key="1">
    <citation type="submission" date="2015-10" db="EMBL/GenBank/DDBJ databases">
        <authorList>
            <person name="Regsiter A."/>
            <person name="william w."/>
        </authorList>
    </citation>
    <scope>NUCLEOTIDE SEQUENCE</scope>
    <source>
        <strain evidence="3">Montdore</strain>
    </source>
</reference>
<feature type="non-terminal residue" evidence="3">
    <location>
        <position position="158"/>
    </location>
</feature>
<dbReference type="InterPro" id="IPR019446">
    <property type="entry name" value="BMT5-like"/>
</dbReference>
<accession>A0A292PVU8</accession>
<dbReference type="Pfam" id="PF10354">
    <property type="entry name" value="BMT5-like"/>
    <property type="match status" value="1"/>
</dbReference>
<proteinExistence type="predicted"/>
<gene>
    <name evidence="3" type="ORF">GSTUAT00004952001</name>
</gene>
<evidence type="ECO:0000256" key="1">
    <source>
        <dbReference type="SAM" id="MobiDB-lite"/>
    </source>
</evidence>
<dbReference type="GO" id="GO:0070475">
    <property type="term" value="P:rRNA base methylation"/>
    <property type="evidence" value="ECO:0007669"/>
    <property type="project" value="InterPro"/>
</dbReference>
<name>A0A292PVU8_9PEZI</name>
<feature type="region of interest" description="Disordered" evidence="1">
    <location>
        <begin position="1"/>
        <end position="93"/>
    </location>
</feature>
<dbReference type="EMBL" id="LN891036">
    <property type="protein sequence ID" value="CUS10921.1"/>
    <property type="molecule type" value="Genomic_DNA"/>
</dbReference>
<protein>
    <recommendedName>
        <fullName evidence="2">25S rRNA (uridine-N(3))-methyltransferase BMT5-like domain-containing protein</fullName>
    </recommendedName>
</protein>
<organism evidence="3 4">
    <name type="scientific">Tuber aestivum</name>
    <name type="common">summer truffle</name>
    <dbReference type="NCBI Taxonomy" id="59557"/>
    <lineage>
        <taxon>Eukaryota</taxon>
        <taxon>Fungi</taxon>
        <taxon>Dikarya</taxon>
        <taxon>Ascomycota</taxon>
        <taxon>Pezizomycotina</taxon>
        <taxon>Pezizomycetes</taxon>
        <taxon>Pezizales</taxon>
        <taxon>Tuberaceae</taxon>
        <taxon>Tuber</taxon>
    </lineage>
</organism>
<evidence type="ECO:0000259" key="2">
    <source>
        <dbReference type="Pfam" id="PF10354"/>
    </source>
</evidence>
<feature type="compositionally biased region" description="Polar residues" evidence="1">
    <location>
        <begin position="1"/>
        <end position="27"/>
    </location>
</feature>
<sequence length="158" mass="17430">LLIRSTPTLNRTLARSKPLTLNQTQIYPANRTMPNKRKHISTPFTRHPHLHKKQNPAPRPHHRQHQQGSNSKSKSKPIAKQPPPQKPPSLFHPSSRILLLGEGDFSFAASLVRHHCVLHLTATSLDSEAELLEKYPQAAGNVAVVRGMISGGGVVVHG</sequence>
<dbReference type="AlphaFoldDB" id="A0A292PVU8"/>
<feature type="non-terminal residue" evidence="3">
    <location>
        <position position="1"/>
    </location>
</feature>
<dbReference type="GO" id="GO:0070042">
    <property type="term" value="F:rRNA (uridine-N3-)-methyltransferase activity"/>
    <property type="evidence" value="ECO:0007669"/>
    <property type="project" value="InterPro"/>
</dbReference>